<dbReference type="EC" id="3.1.26.4" evidence="5"/>
<dbReference type="AlphaFoldDB" id="A0A1H8VF85"/>
<sequence length="223" mass="24118">MAAKKYYAVKAGRAPGIYETWAECQKQVIGYKGALFKSFPTKQEADTYLSGEAAVAAPVVAATADSRAEFRSGSHYDIYVDGSYDHRKRQYSWGFAAYRDDELIHTASGVGRDESAVAARNVAGELEATMEAVTWAQTQDVAVITIHHDYSGISEWATGSWKTNNALTQGYAAFIGSHLSWVRFHKVAGHTGVAGNELADRLAGEALKNYNPAGGSDNPEQEG</sequence>
<keyword evidence="15" id="KW-1185">Reference proteome</keyword>
<evidence type="ECO:0000256" key="10">
    <source>
        <dbReference type="ARBA" id="ARBA00022801"/>
    </source>
</evidence>
<evidence type="ECO:0000256" key="4">
    <source>
        <dbReference type="ARBA" id="ARBA00005300"/>
    </source>
</evidence>
<dbReference type="RefSeq" id="WP_091746829.1">
    <property type="nucleotide sequence ID" value="NZ_FODY01000011.1"/>
</dbReference>
<dbReference type="Pfam" id="PF00075">
    <property type="entry name" value="RNase_H"/>
    <property type="match status" value="1"/>
</dbReference>
<protein>
    <recommendedName>
        <fullName evidence="6">Ribonuclease H</fullName>
        <ecNumber evidence="5">3.1.26.4</ecNumber>
    </recommendedName>
</protein>
<comment type="function">
    <text evidence="3">Endonuclease that specifically degrades the RNA of RNA-DNA hybrids.</text>
</comment>
<evidence type="ECO:0000256" key="5">
    <source>
        <dbReference type="ARBA" id="ARBA00012180"/>
    </source>
</evidence>
<dbReference type="OrthoDB" id="9811552at2"/>
<evidence type="ECO:0000256" key="1">
    <source>
        <dbReference type="ARBA" id="ARBA00000077"/>
    </source>
</evidence>
<dbReference type="SUPFAM" id="SSF53098">
    <property type="entry name" value="Ribonuclease H-like"/>
    <property type="match status" value="1"/>
</dbReference>
<keyword evidence="7" id="KW-0540">Nuclease</keyword>
<dbReference type="InterPro" id="IPR011320">
    <property type="entry name" value="RNase_H1_N"/>
</dbReference>
<name>A0A1H8VF85_9FIRM</name>
<dbReference type="GO" id="GO:0003676">
    <property type="term" value="F:nucleic acid binding"/>
    <property type="evidence" value="ECO:0007669"/>
    <property type="project" value="InterPro"/>
</dbReference>
<dbReference type="EMBL" id="FODY01000011">
    <property type="protein sequence ID" value="SEP14055.1"/>
    <property type="molecule type" value="Genomic_DNA"/>
</dbReference>
<dbReference type="STRING" id="112903.SAMN04490178_11159"/>
<dbReference type="SUPFAM" id="SSF55658">
    <property type="entry name" value="L9 N-domain-like"/>
    <property type="match status" value="1"/>
</dbReference>
<comment type="cofactor">
    <cofactor evidence="2">
        <name>Mg(2+)</name>
        <dbReference type="ChEBI" id="CHEBI:18420"/>
    </cofactor>
</comment>
<proteinExistence type="inferred from homology"/>
<dbReference type="Gene3D" id="3.40.970.10">
    <property type="entry name" value="Ribonuclease H1, N-terminal domain"/>
    <property type="match status" value="1"/>
</dbReference>
<keyword evidence="11" id="KW-0460">Magnesium</keyword>
<keyword evidence="9" id="KW-0255">Endonuclease</keyword>
<evidence type="ECO:0000256" key="11">
    <source>
        <dbReference type="ARBA" id="ARBA00022842"/>
    </source>
</evidence>
<evidence type="ECO:0000256" key="8">
    <source>
        <dbReference type="ARBA" id="ARBA00022723"/>
    </source>
</evidence>
<dbReference type="InterPro" id="IPR009027">
    <property type="entry name" value="Ribosomal_bL9/RNase_H1_N"/>
</dbReference>
<accession>A0A1H8VF85</accession>
<evidence type="ECO:0000256" key="2">
    <source>
        <dbReference type="ARBA" id="ARBA00001946"/>
    </source>
</evidence>
<dbReference type="PANTHER" id="PTHR10642:SF26">
    <property type="entry name" value="RIBONUCLEASE H1"/>
    <property type="match status" value="1"/>
</dbReference>
<dbReference type="InterPro" id="IPR002156">
    <property type="entry name" value="RNaseH_domain"/>
</dbReference>
<dbReference type="InterPro" id="IPR050092">
    <property type="entry name" value="RNase_H"/>
</dbReference>
<dbReference type="GO" id="GO:0043137">
    <property type="term" value="P:DNA replication, removal of RNA primer"/>
    <property type="evidence" value="ECO:0007669"/>
    <property type="project" value="TreeGrafter"/>
</dbReference>
<dbReference type="GO" id="GO:0046872">
    <property type="term" value="F:metal ion binding"/>
    <property type="evidence" value="ECO:0007669"/>
    <property type="project" value="UniProtKB-KW"/>
</dbReference>
<dbReference type="Gene3D" id="3.30.420.10">
    <property type="entry name" value="Ribonuclease H-like superfamily/Ribonuclease H"/>
    <property type="match status" value="1"/>
</dbReference>
<comment type="catalytic activity">
    <reaction evidence="1">
        <text>Endonucleolytic cleavage to 5'-phosphomonoester.</text>
        <dbReference type="EC" id="3.1.26.4"/>
    </reaction>
</comment>
<dbReference type="InterPro" id="IPR037056">
    <property type="entry name" value="RNase_H1_N_sf"/>
</dbReference>
<keyword evidence="10" id="KW-0378">Hydrolase</keyword>
<evidence type="ECO:0000256" key="6">
    <source>
        <dbReference type="ARBA" id="ARBA00017721"/>
    </source>
</evidence>
<keyword evidence="8" id="KW-0479">Metal-binding</keyword>
<evidence type="ECO:0000313" key="15">
    <source>
        <dbReference type="Proteomes" id="UP000198847"/>
    </source>
</evidence>
<reference evidence="14 15" key="1">
    <citation type="submission" date="2016-10" db="EMBL/GenBank/DDBJ databases">
        <authorList>
            <person name="de Groot N.N."/>
        </authorList>
    </citation>
    <scope>NUCLEOTIDE SEQUENCE [LARGE SCALE GENOMIC DNA]</scope>
    <source>
        <strain evidence="14 15">DSM 13305</strain>
    </source>
</reference>
<dbReference type="InterPro" id="IPR012337">
    <property type="entry name" value="RNaseH-like_sf"/>
</dbReference>
<dbReference type="PANTHER" id="PTHR10642">
    <property type="entry name" value="RIBONUCLEASE H1"/>
    <property type="match status" value="1"/>
</dbReference>
<gene>
    <name evidence="14" type="ORF">SAMN04490178_11159</name>
</gene>
<organism evidence="14 15">
    <name type="scientific">Propionispora vibrioides</name>
    <dbReference type="NCBI Taxonomy" id="112903"/>
    <lineage>
        <taxon>Bacteria</taxon>
        <taxon>Bacillati</taxon>
        <taxon>Bacillota</taxon>
        <taxon>Negativicutes</taxon>
        <taxon>Selenomonadales</taxon>
        <taxon>Sporomusaceae</taxon>
        <taxon>Propionispora</taxon>
    </lineage>
</organism>
<evidence type="ECO:0000256" key="3">
    <source>
        <dbReference type="ARBA" id="ARBA00004065"/>
    </source>
</evidence>
<dbReference type="Proteomes" id="UP000198847">
    <property type="component" value="Unassembled WGS sequence"/>
</dbReference>
<dbReference type="CDD" id="cd09277">
    <property type="entry name" value="RNase_HI_bacteria_like"/>
    <property type="match status" value="1"/>
</dbReference>
<dbReference type="InterPro" id="IPR036397">
    <property type="entry name" value="RNaseH_sf"/>
</dbReference>
<dbReference type="FunFam" id="3.40.970.10:FF:000002">
    <property type="entry name" value="Ribonuclease H"/>
    <property type="match status" value="1"/>
</dbReference>
<comment type="similarity">
    <text evidence="4">Belongs to the RNase H family.</text>
</comment>
<evidence type="ECO:0000313" key="14">
    <source>
        <dbReference type="EMBL" id="SEP14055.1"/>
    </source>
</evidence>
<evidence type="ECO:0000256" key="7">
    <source>
        <dbReference type="ARBA" id="ARBA00022722"/>
    </source>
</evidence>
<evidence type="ECO:0000259" key="13">
    <source>
        <dbReference type="Pfam" id="PF01693"/>
    </source>
</evidence>
<dbReference type="GO" id="GO:0004523">
    <property type="term" value="F:RNA-DNA hybrid ribonuclease activity"/>
    <property type="evidence" value="ECO:0007669"/>
    <property type="project" value="UniProtKB-EC"/>
</dbReference>
<evidence type="ECO:0000259" key="12">
    <source>
        <dbReference type="Pfam" id="PF00075"/>
    </source>
</evidence>
<dbReference type="Pfam" id="PF01693">
    <property type="entry name" value="Cauli_VI"/>
    <property type="match status" value="1"/>
</dbReference>
<evidence type="ECO:0000256" key="9">
    <source>
        <dbReference type="ARBA" id="ARBA00022759"/>
    </source>
</evidence>
<feature type="domain" description="Ribonuclease H1 N-terminal" evidence="13">
    <location>
        <begin position="5"/>
        <end position="48"/>
    </location>
</feature>
<feature type="domain" description="RNase H type-1" evidence="12">
    <location>
        <begin position="76"/>
        <end position="207"/>
    </location>
</feature>